<accession>A0AAD1UH04</accession>
<keyword evidence="6 10" id="KW-0255">Endonuclease</keyword>
<organism evidence="12 13">
    <name type="scientific">Euplotes crassus</name>
    <dbReference type="NCBI Taxonomy" id="5936"/>
    <lineage>
        <taxon>Eukaryota</taxon>
        <taxon>Sar</taxon>
        <taxon>Alveolata</taxon>
        <taxon>Ciliophora</taxon>
        <taxon>Intramacronucleata</taxon>
        <taxon>Spirotrichea</taxon>
        <taxon>Hypotrichia</taxon>
        <taxon>Euplotida</taxon>
        <taxon>Euplotidae</taxon>
        <taxon>Moneuplotes</taxon>
    </lineage>
</organism>
<evidence type="ECO:0000259" key="11">
    <source>
        <dbReference type="PROSITE" id="PS52044"/>
    </source>
</evidence>
<keyword evidence="8" id="KW-0040">ANK repeat</keyword>
<dbReference type="AlphaFoldDB" id="A0AAD1UH04"/>
<dbReference type="InterPro" id="IPR047139">
    <property type="entry name" value="ANKZ1/VMS1"/>
</dbReference>
<evidence type="ECO:0000256" key="6">
    <source>
        <dbReference type="ARBA" id="ARBA00022759"/>
    </source>
</evidence>
<dbReference type="EMBL" id="CAMPGE010010412">
    <property type="protein sequence ID" value="CAI2369261.1"/>
    <property type="molecule type" value="Genomic_DNA"/>
</dbReference>
<evidence type="ECO:0000256" key="7">
    <source>
        <dbReference type="ARBA" id="ARBA00022801"/>
    </source>
</evidence>
<feature type="active site" evidence="10">
    <location>
        <position position="290"/>
    </location>
</feature>
<evidence type="ECO:0000256" key="5">
    <source>
        <dbReference type="ARBA" id="ARBA00022737"/>
    </source>
</evidence>
<evidence type="ECO:0000313" key="13">
    <source>
        <dbReference type="Proteomes" id="UP001295684"/>
    </source>
</evidence>
<dbReference type="Pfam" id="PF18826">
    <property type="entry name" value="bVLRF1"/>
    <property type="match status" value="1"/>
</dbReference>
<dbReference type="PANTHER" id="PTHR16036:SF2">
    <property type="entry name" value="TRNA ENDONUCLEASE ANKZF1"/>
    <property type="match status" value="1"/>
</dbReference>
<evidence type="ECO:0000256" key="3">
    <source>
        <dbReference type="ARBA" id="ARBA00022490"/>
    </source>
</evidence>
<evidence type="ECO:0000256" key="4">
    <source>
        <dbReference type="ARBA" id="ARBA00022722"/>
    </source>
</evidence>
<dbReference type="Proteomes" id="UP001295684">
    <property type="component" value="Unassembled WGS sequence"/>
</dbReference>
<keyword evidence="13" id="KW-1185">Reference proteome</keyword>
<sequence>MEPTETPIVPSLISEGLFTLCDDSDEGKEEEKEVCRDENQLYLNYRGCVLDKNADLGGKKKEYASLDGLKLDESLESFKQTIINLRSCLKSSSKIEESKSLTCTTTIFSLPYFFYPSIIKGIHIPSKSTTIEISTIAANRNDYEYMKDLRKDVGQGKSITFETFNGDILTIHKNMVNVFKHEFEDEEETDDNKFAFLSEEARVGADYIDYNDKGALLKRQREILKKIDDHKKSKEAAFAPFSVLGSGLKNWFIILCQGGKFCIAKIQGDQIIEHKSDSKYVQRKKAGKRQINFDKTSSCMTSVGSQMRRNNERLHQEHIEETLKFYKEDLDSSDLILLHAPGVNKLFFIGPDKPLREIRAKVRTLNLQVTTANYTELKKVFDKVIELKICFNED</sequence>
<comment type="caution">
    <text evidence="12">The sequence shown here is derived from an EMBL/GenBank/DDBJ whole genome shotgun (WGS) entry which is preliminary data.</text>
</comment>
<comment type="similarity">
    <text evidence="2 10">Belongs to the ANKZF1/VMS1 family.</text>
</comment>
<evidence type="ECO:0000256" key="9">
    <source>
        <dbReference type="ARBA" id="ARBA00023054"/>
    </source>
</evidence>
<keyword evidence="9" id="KW-0175">Coiled coil</keyword>
<keyword evidence="7 10" id="KW-0378">Hydrolase</keyword>
<dbReference type="PROSITE" id="PS52044">
    <property type="entry name" value="VLRF1"/>
    <property type="match status" value="1"/>
</dbReference>
<evidence type="ECO:0000256" key="10">
    <source>
        <dbReference type="PROSITE-ProRule" id="PRU01389"/>
    </source>
</evidence>
<evidence type="ECO:0000256" key="8">
    <source>
        <dbReference type="ARBA" id="ARBA00023043"/>
    </source>
</evidence>
<proteinExistence type="inferred from homology"/>
<evidence type="ECO:0000256" key="2">
    <source>
        <dbReference type="ARBA" id="ARBA00009262"/>
    </source>
</evidence>
<dbReference type="PANTHER" id="PTHR16036">
    <property type="entry name" value="ANKYRIN REPEAT AND ZINC FINGER DOMAIN-CONTAINING PROTEIN 1"/>
    <property type="match status" value="1"/>
</dbReference>
<protein>
    <recommendedName>
        <fullName evidence="11">VLRF1 domain-containing protein</fullName>
    </recommendedName>
</protein>
<keyword evidence="3 10" id="KW-0963">Cytoplasm</keyword>
<keyword evidence="4 10" id="KW-0540">Nuclease</keyword>
<dbReference type="GO" id="GO:0036503">
    <property type="term" value="P:ERAD pathway"/>
    <property type="evidence" value="ECO:0007669"/>
    <property type="project" value="TreeGrafter"/>
</dbReference>
<reference evidence="12" key="1">
    <citation type="submission" date="2023-07" db="EMBL/GenBank/DDBJ databases">
        <authorList>
            <consortium name="AG Swart"/>
            <person name="Singh M."/>
            <person name="Singh A."/>
            <person name="Seah K."/>
            <person name="Emmerich C."/>
        </authorList>
    </citation>
    <scope>NUCLEOTIDE SEQUENCE</scope>
    <source>
        <strain evidence="12">DP1</strain>
    </source>
</reference>
<dbReference type="GO" id="GO:0005737">
    <property type="term" value="C:cytoplasm"/>
    <property type="evidence" value="ECO:0007669"/>
    <property type="project" value="UniProtKB-SubCell"/>
</dbReference>
<name>A0AAD1UH04_EUPCR</name>
<dbReference type="GO" id="GO:0016787">
    <property type="term" value="F:hydrolase activity"/>
    <property type="evidence" value="ECO:0007669"/>
    <property type="project" value="UniProtKB-KW"/>
</dbReference>
<feature type="domain" description="VLRF1" evidence="11">
    <location>
        <begin position="247"/>
        <end position="387"/>
    </location>
</feature>
<dbReference type="InterPro" id="IPR041175">
    <property type="entry name" value="VLRF1/Vms1"/>
</dbReference>
<dbReference type="GO" id="GO:0004519">
    <property type="term" value="F:endonuclease activity"/>
    <property type="evidence" value="ECO:0007669"/>
    <property type="project" value="UniProtKB-KW"/>
</dbReference>
<evidence type="ECO:0000256" key="1">
    <source>
        <dbReference type="ARBA" id="ARBA00004496"/>
    </source>
</evidence>
<comment type="subcellular location">
    <subcellularLocation>
        <location evidence="1">Cytoplasm</location>
    </subcellularLocation>
</comment>
<keyword evidence="5" id="KW-0677">Repeat</keyword>
<evidence type="ECO:0000313" key="12">
    <source>
        <dbReference type="EMBL" id="CAI2369261.1"/>
    </source>
</evidence>
<gene>
    <name evidence="12" type="ORF">ECRASSUSDP1_LOCUS10559</name>
</gene>
<comment type="domain">
    <text evidence="10">The VLRF1 domain mediates binding to the 60S ribosomal subunit.</text>
</comment>